<sequence length="123" mass="12791">MNLALWIVAGLLAAVYLGTGITKLSYSRERLHAQMPWVDDFSTTSVKLIGAAEVLGAVGLIVPEATGTAEVLTPIAAACLAALQAGAISVHARRHETENLALNVFLLLAAVFVALGRALGWGV</sequence>
<keyword evidence="3 5" id="KW-1133">Transmembrane helix</keyword>
<keyword evidence="4 5" id="KW-0472">Membrane</keyword>
<evidence type="ECO:0000256" key="3">
    <source>
        <dbReference type="ARBA" id="ARBA00022989"/>
    </source>
</evidence>
<gene>
    <name evidence="6" type="ORF">KDY119_01043</name>
</gene>
<dbReference type="EMBL" id="CP045529">
    <property type="protein sequence ID" value="QFU97544.1"/>
    <property type="molecule type" value="Genomic_DNA"/>
</dbReference>
<evidence type="ECO:0008006" key="8">
    <source>
        <dbReference type="Google" id="ProtNLM"/>
    </source>
</evidence>
<keyword evidence="7" id="KW-1185">Reference proteome</keyword>
<evidence type="ECO:0000256" key="5">
    <source>
        <dbReference type="SAM" id="Phobius"/>
    </source>
</evidence>
<evidence type="ECO:0000256" key="4">
    <source>
        <dbReference type="ARBA" id="ARBA00023136"/>
    </source>
</evidence>
<keyword evidence="2 5" id="KW-0812">Transmembrane</keyword>
<dbReference type="KEGG" id="lxl:KDY119_01043"/>
<comment type="subcellular location">
    <subcellularLocation>
        <location evidence="1">Membrane</location>
        <topology evidence="1">Multi-pass membrane protein</topology>
    </subcellularLocation>
</comment>
<dbReference type="Pfam" id="PF13564">
    <property type="entry name" value="DoxX_2"/>
    <property type="match status" value="1"/>
</dbReference>
<dbReference type="RefSeq" id="WP_036952133.1">
    <property type="nucleotide sequence ID" value="NZ_BAABIH010000001.1"/>
</dbReference>
<evidence type="ECO:0000256" key="1">
    <source>
        <dbReference type="ARBA" id="ARBA00004141"/>
    </source>
</evidence>
<accession>A0A5P9Q7Z3</accession>
<dbReference type="OrthoDB" id="3482063at2"/>
<name>A0A5P9Q7Z3_9MICO</name>
<feature type="transmembrane region" description="Helical" evidence="5">
    <location>
        <begin position="6"/>
        <end position="26"/>
    </location>
</feature>
<protein>
    <recommendedName>
        <fullName evidence="8">DoxX family protein</fullName>
    </recommendedName>
</protein>
<proteinExistence type="predicted"/>
<evidence type="ECO:0000256" key="2">
    <source>
        <dbReference type="ARBA" id="ARBA00022692"/>
    </source>
</evidence>
<reference evidence="6 7" key="1">
    <citation type="submission" date="2019-10" db="EMBL/GenBank/DDBJ databases">
        <title>Genome sequence of Luteimicrobium xylanilyticum HY-24.</title>
        <authorList>
            <person name="Kim D.Y."/>
            <person name="Park H.-Y."/>
        </authorList>
    </citation>
    <scope>NUCLEOTIDE SEQUENCE [LARGE SCALE GENOMIC DNA]</scope>
    <source>
        <strain evidence="6 7">HY-24</strain>
    </source>
</reference>
<dbReference type="GO" id="GO:0016020">
    <property type="term" value="C:membrane"/>
    <property type="evidence" value="ECO:0007669"/>
    <property type="project" value="UniProtKB-SubCell"/>
</dbReference>
<feature type="transmembrane region" description="Helical" evidence="5">
    <location>
        <begin position="100"/>
        <end position="120"/>
    </location>
</feature>
<dbReference type="InterPro" id="IPR032808">
    <property type="entry name" value="DoxX"/>
</dbReference>
<dbReference type="AlphaFoldDB" id="A0A5P9Q7Z3"/>
<evidence type="ECO:0000313" key="7">
    <source>
        <dbReference type="Proteomes" id="UP000326702"/>
    </source>
</evidence>
<evidence type="ECO:0000313" key="6">
    <source>
        <dbReference type="EMBL" id="QFU97544.1"/>
    </source>
</evidence>
<organism evidence="6 7">
    <name type="scientific">Luteimicrobium xylanilyticum</name>
    <dbReference type="NCBI Taxonomy" id="1133546"/>
    <lineage>
        <taxon>Bacteria</taxon>
        <taxon>Bacillati</taxon>
        <taxon>Actinomycetota</taxon>
        <taxon>Actinomycetes</taxon>
        <taxon>Micrococcales</taxon>
        <taxon>Luteimicrobium</taxon>
    </lineage>
</organism>
<dbReference type="Proteomes" id="UP000326702">
    <property type="component" value="Chromosome"/>
</dbReference>